<dbReference type="Pfam" id="PF16640">
    <property type="entry name" value="Big_3_5"/>
    <property type="match status" value="1"/>
</dbReference>
<protein>
    <recommendedName>
        <fullName evidence="10">Peptidase M14 domain-containing protein</fullName>
    </recommendedName>
</protein>
<keyword evidence="4" id="KW-0378">Hydrolase</keyword>
<feature type="region of interest" description="Disordered" evidence="8">
    <location>
        <begin position="23"/>
        <end position="59"/>
    </location>
</feature>
<comment type="cofactor">
    <cofactor evidence="1">
        <name>Zn(2+)</name>
        <dbReference type="ChEBI" id="CHEBI:29105"/>
    </cofactor>
</comment>
<keyword evidence="6" id="KW-0482">Metalloprotease</keyword>
<comment type="caution">
    <text evidence="11">The sequence shown here is derived from an EMBL/GenBank/DDBJ whole genome shotgun (WGS) entry which is preliminary data.</text>
</comment>
<dbReference type="Gene3D" id="3.40.630.10">
    <property type="entry name" value="Zn peptidases"/>
    <property type="match status" value="1"/>
</dbReference>
<dbReference type="PROSITE" id="PS52035">
    <property type="entry name" value="PEPTIDASE_M14"/>
    <property type="match status" value="1"/>
</dbReference>
<evidence type="ECO:0000256" key="8">
    <source>
        <dbReference type="SAM" id="MobiDB-lite"/>
    </source>
</evidence>
<feature type="chain" id="PRO_5046611695" description="Peptidase M14 domain-containing protein" evidence="9">
    <location>
        <begin position="28"/>
        <end position="1084"/>
    </location>
</feature>
<dbReference type="Pfam" id="PF00246">
    <property type="entry name" value="Peptidase_M14"/>
    <property type="match status" value="1"/>
</dbReference>
<keyword evidence="5" id="KW-0862">Zinc</keyword>
<sequence length="1084" mass="112750">MRKSRSLVTSTGLALAASALLVPPGAAEPGSTPSPAPAAASGDGRGAGTASTAQVSRPGVRAAAAAAQDARDPIAMPSSYPFQPELRFYRDNPDDAADTAELLTHPDLAPQLTEWMAASNRISTQVVGQSTSGRDLYLVTVTAPESEAATAQQTAWREQISSDPTAAAADSQLLGQYKTPVWVSANIHGNEWEGTDAVMRYIDYLVTAPEAEVSSILRNNRLYFSLSLNPDGRTLATRATSLGLDPNRDMITDTTPEAASYVRTAQAIQPIYAADLHGYTRVLQLEPCGPPHGSNYEYDLYLPHNYALALKVEQDVVDAEIPGNTYYDPATGGATATNTGFVKIPYRDTPDGWDDFPPIFTAQYAAYYGAATATVELPLSRNAPGGRQSPANARVNTAVGTQVVESTVEYMNDTTNARQMLLNQIEVFARGLAGEPKKSLTTADVAAVPGPAQWKPLWDVVDDQEPVTLPRAYVIPVGDDQRSASDAARLVDQLLFHEIQVGTLDADTTVGGTTYPAGSYVVDMHQAKRGLANALLDLGDDISDKVPTMYDISAWSYSYLWGADVAKVGLTTDAPLGAVTPITASTPVADKTVGAEPGYLALDVAGVADVRAVNEMLDQGAAVSMTPAGRAVVGPEDTGTAVAVALAEDVALEEATEADLTALADEDTRDLDDLSVAYLGTQDDRLSLTELGFDDLTLVTTAGLNSTPTALDGVDVLWAGSAVNLATNPGAAAVLTAFAARGGTVLGRGTAGFNLASGLGLVAATATTSRSDANGIVAVEQPEGSFLAAHGQDSSFFYPATWFTGLGAGTEALETYAADPMLAGHWLPSTTAGVPQPNGPANAAGNASVIGAESASGVRTVVFGTSVFFRTHPKGGLSQAGRAVFWAGPEGEAVEAPETPSSSTTTLQGPARVTYPASITLTAAVAASADEGTPSGSVQLSYGGEVVAEEELVEGSASFELPRVGPGRQEFTASYVPDGALEPSTSEPLVVVVDKAPSATSLGVTKLGGQRVRLALGVAVEGVAPRGTVVITDRGRQVRRVVVNARRTVTLRLAPGQHRLRARFLGTNLIAPSASPVRTVRITR</sequence>
<accession>A0ABP8W402</accession>
<dbReference type="InterPro" id="IPR013783">
    <property type="entry name" value="Ig-like_fold"/>
</dbReference>
<dbReference type="Gene3D" id="2.60.40.10">
    <property type="entry name" value="Immunoglobulins"/>
    <property type="match status" value="2"/>
</dbReference>
<evidence type="ECO:0000313" key="11">
    <source>
        <dbReference type="EMBL" id="GAA4678727.1"/>
    </source>
</evidence>
<evidence type="ECO:0000256" key="9">
    <source>
        <dbReference type="SAM" id="SignalP"/>
    </source>
</evidence>
<dbReference type="SMART" id="SM00631">
    <property type="entry name" value="Zn_pept"/>
    <property type="match status" value="1"/>
</dbReference>
<gene>
    <name evidence="11" type="ORF">GCM10023226_15070</name>
</gene>
<comment type="caution">
    <text evidence="7">Lacks conserved residue(s) required for the propagation of feature annotation.</text>
</comment>
<feature type="compositionally biased region" description="Low complexity" evidence="8">
    <location>
        <begin position="23"/>
        <end position="53"/>
    </location>
</feature>
<dbReference type="EMBL" id="BAABIM010000001">
    <property type="protein sequence ID" value="GAA4678727.1"/>
    <property type="molecule type" value="Genomic_DNA"/>
</dbReference>
<organism evidence="11 12">
    <name type="scientific">Nocardioides nanhaiensis</name>
    <dbReference type="NCBI Taxonomy" id="1476871"/>
    <lineage>
        <taxon>Bacteria</taxon>
        <taxon>Bacillati</taxon>
        <taxon>Actinomycetota</taxon>
        <taxon>Actinomycetes</taxon>
        <taxon>Propionibacteriales</taxon>
        <taxon>Nocardioidaceae</taxon>
        <taxon>Nocardioides</taxon>
    </lineage>
</organism>
<evidence type="ECO:0000256" key="4">
    <source>
        <dbReference type="ARBA" id="ARBA00022801"/>
    </source>
</evidence>
<evidence type="ECO:0000256" key="7">
    <source>
        <dbReference type="PROSITE-ProRule" id="PRU01379"/>
    </source>
</evidence>
<keyword evidence="3" id="KW-0645">Protease</keyword>
<dbReference type="InterPro" id="IPR000834">
    <property type="entry name" value="Peptidase_M14"/>
</dbReference>
<evidence type="ECO:0000313" key="12">
    <source>
        <dbReference type="Proteomes" id="UP001500621"/>
    </source>
</evidence>
<comment type="similarity">
    <text evidence="2 7">Belongs to the peptidase M14 family.</text>
</comment>
<evidence type="ECO:0000259" key="10">
    <source>
        <dbReference type="PROSITE" id="PS52035"/>
    </source>
</evidence>
<evidence type="ECO:0000256" key="2">
    <source>
        <dbReference type="ARBA" id="ARBA00005988"/>
    </source>
</evidence>
<dbReference type="PANTHER" id="PTHR11705:SF143">
    <property type="entry name" value="SLL0236 PROTEIN"/>
    <property type="match status" value="1"/>
</dbReference>
<keyword evidence="9" id="KW-0732">Signal</keyword>
<evidence type="ECO:0000256" key="5">
    <source>
        <dbReference type="ARBA" id="ARBA00022833"/>
    </source>
</evidence>
<feature type="signal peptide" evidence="9">
    <location>
        <begin position="1"/>
        <end position="27"/>
    </location>
</feature>
<dbReference type="SUPFAM" id="SSF53187">
    <property type="entry name" value="Zn-dependent exopeptidases"/>
    <property type="match status" value="1"/>
</dbReference>
<feature type="domain" description="Peptidase M14" evidence="10">
    <location>
        <begin position="101"/>
        <end position="380"/>
    </location>
</feature>
<proteinExistence type="inferred from homology"/>
<evidence type="ECO:0000256" key="3">
    <source>
        <dbReference type="ARBA" id="ARBA00022670"/>
    </source>
</evidence>
<dbReference type="RefSeq" id="WP_345264229.1">
    <property type="nucleotide sequence ID" value="NZ_BAABIM010000001.1"/>
</dbReference>
<dbReference type="Proteomes" id="UP001500621">
    <property type="component" value="Unassembled WGS sequence"/>
</dbReference>
<keyword evidence="12" id="KW-1185">Reference proteome</keyword>
<evidence type="ECO:0000256" key="6">
    <source>
        <dbReference type="ARBA" id="ARBA00023049"/>
    </source>
</evidence>
<reference evidence="12" key="1">
    <citation type="journal article" date="2019" name="Int. J. Syst. Evol. Microbiol.">
        <title>The Global Catalogue of Microorganisms (GCM) 10K type strain sequencing project: providing services to taxonomists for standard genome sequencing and annotation.</title>
        <authorList>
            <consortium name="The Broad Institute Genomics Platform"/>
            <consortium name="The Broad Institute Genome Sequencing Center for Infectious Disease"/>
            <person name="Wu L."/>
            <person name="Ma J."/>
        </authorList>
    </citation>
    <scope>NUCLEOTIDE SEQUENCE [LARGE SCALE GENOMIC DNA]</scope>
    <source>
        <strain evidence="12">JCM 18127</strain>
    </source>
</reference>
<dbReference type="PANTHER" id="PTHR11705">
    <property type="entry name" value="PROTEASE FAMILY M14 CARBOXYPEPTIDASE A,B"/>
    <property type="match status" value="1"/>
</dbReference>
<dbReference type="InterPro" id="IPR032109">
    <property type="entry name" value="Big_3_5"/>
</dbReference>
<name>A0ABP8W402_9ACTN</name>
<evidence type="ECO:0000256" key="1">
    <source>
        <dbReference type="ARBA" id="ARBA00001947"/>
    </source>
</evidence>